<proteinExistence type="predicted"/>
<evidence type="ECO:0000313" key="1">
    <source>
        <dbReference type="EMBL" id="KAL3871647.1"/>
    </source>
</evidence>
<keyword evidence="2" id="KW-1185">Reference proteome</keyword>
<accession>A0ABD3WCQ3</accession>
<protein>
    <submittedName>
        <fullName evidence="1">Uncharacterized protein</fullName>
    </submittedName>
</protein>
<evidence type="ECO:0000313" key="2">
    <source>
        <dbReference type="Proteomes" id="UP001634394"/>
    </source>
</evidence>
<name>A0ABD3WCQ3_SINWO</name>
<dbReference type="Proteomes" id="UP001634394">
    <property type="component" value="Unassembled WGS sequence"/>
</dbReference>
<comment type="caution">
    <text evidence="1">The sequence shown here is derived from an EMBL/GenBank/DDBJ whole genome shotgun (WGS) entry which is preliminary data.</text>
</comment>
<feature type="non-terminal residue" evidence="1">
    <location>
        <position position="1"/>
    </location>
</feature>
<gene>
    <name evidence="1" type="ORF">ACJMK2_039633</name>
</gene>
<sequence length="166" mass="18798">FIGSPQTACNYSTCPTCVFGSYQRYKYDGRGCEECYCEWPSTNVPANRTCPLLACDACHYYQYLTYRTNSAGCQECYCEMGNTTSPLNAVTTDSSLNVHPGSYWSMSRSSLLSIILNLKQQAQNLIDNAKDTYDHVLHSVIVNDLKKRREADKEDQIKDQVDNKRA</sequence>
<organism evidence="1 2">
    <name type="scientific">Sinanodonta woodiana</name>
    <name type="common">Chinese pond mussel</name>
    <name type="synonym">Anodonta woodiana</name>
    <dbReference type="NCBI Taxonomy" id="1069815"/>
    <lineage>
        <taxon>Eukaryota</taxon>
        <taxon>Metazoa</taxon>
        <taxon>Spiralia</taxon>
        <taxon>Lophotrochozoa</taxon>
        <taxon>Mollusca</taxon>
        <taxon>Bivalvia</taxon>
        <taxon>Autobranchia</taxon>
        <taxon>Heteroconchia</taxon>
        <taxon>Palaeoheterodonta</taxon>
        <taxon>Unionida</taxon>
        <taxon>Unionoidea</taxon>
        <taxon>Unionidae</taxon>
        <taxon>Unioninae</taxon>
        <taxon>Sinanodonta</taxon>
    </lineage>
</organism>
<dbReference type="EMBL" id="JBJQND010000007">
    <property type="protein sequence ID" value="KAL3871647.1"/>
    <property type="molecule type" value="Genomic_DNA"/>
</dbReference>
<reference evidence="1 2" key="1">
    <citation type="submission" date="2024-11" db="EMBL/GenBank/DDBJ databases">
        <title>Chromosome-level genome assembly of the freshwater bivalve Anodonta woodiana.</title>
        <authorList>
            <person name="Chen X."/>
        </authorList>
    </citation>
    <scope>NUCLEOTIDE SEQUENCE [LARGE SCALE GENOMIC DNA]</scope>
    <source>
        <strain evidence="1">MN2024</strain>
        <tissue evidence="1">Gills</tissue>
    </source>
</reference>
<dbReference type="AlphaFoldDB" id="A0ABD3WCQ3"/>